<keyword evidence="7" id="KW-1185">Reference proteome</keyword>
<dbReference type="SUPFAM" id="SSF52283">
    <property type="entry name" value="Formate/glycerate dehydrogenase catalytic domain-like"/>
    <property type="match status" value="1"/>
</dbReference>
<evidence type="ECO:0000259" key="4">
    <source>
        <dbReference type="Pfam" id="PF00389"/>
    </source>
</evidence>
<comment type="caution">
    <text evidence="6">The sequence shown here is derived from an EMBL/GenBank/DDBJ whole genome shotgun (WGS) entry which is preliminary data.</text>
</comment>
<dbReference type="GO" id="GO:0016618">
    <property type="term" value="F:hydroxypyruvate reductase [NAD(P)H] activity"/>
    <property type="evidence" value="ECO:0007669"/>
    <property type="project" value="TreeGrafter"/>
</dbReference>
<dbReference type="InterPro" id="IPR006140">
    <property type="entry name" value="D-isomer_DH_NAD-bd"/>
</dbReference>
<evidence type="ECO:0000313" key="6">
    <source>
        <dbReference type="EMBL" id="MUN29390.1"/>
    </source>
</evidence>
<dbReference type="EMBL" id="WGGD01000005">
    <property type="protein sequence ID" value="MUN29390.1"/>
    <property type="molecule type" value="Genomic_DNA"/>
</dbReference>
<dbReference type="InterPro" id="IPR050223">
    <property type="entry name" value="D-isomer_2-hydroxyacid_DH"/>
</dbReference>
<evidence type="ECO:0000313" key="7">
    <source>
        <dbReference type="Proteomes" id="UP000470772"/>
    </source>
</evidence>
<evidence type="ECO:0000256" key="2">
    <source>
        <dbReference type="ARBA" id="ARBA00023027"/>
    </source>
</evidence>
<evidence type="ECO:0000256" key="1">
    <source>
        <dbReference type="ARBA" id="ARBA00023002"/>
    </source>
</evidence>
<dbReference type="PANTHER" id="PTHR10996">
    <property type="entry name" value="2-HYDROXYACID DEHYDROGENASE-RELATED"/>
    <property type="match status" value="1"/>
</dbReference>
<dbReference type="Pfam" id="PF02826">
    <property type="entry name" value="2-Hacid_dh_C"/>
    <property type="match status" value="1"/>
</dbReference>
<dbReference type="Gene3D" id="3.40.50.720">
    <property type="entry name" value="NAD(P)-binding Rossmann-like Domain"/>
    <property type="match status" value="2"/>
</dbReference>
<dbReference type="SUPFAM" id="SSF51735">
    <property type="entry name" value="NAD(P)-binding Rossmann-fold domains"/>
    <property type="match status" value="1"/>
</dbReference>
<dbReference type="GO" id="GO:0051287">
    <property type="term" value="F:NAD binding"/>
    <property type="evidence" value="ECO:0007669"/>
    <property type="project" value="InterPro"/>
</dbReference>
<keyword evidence="1 3" id="KW-0560">Oxidoreductase</keyword>
<feature type="domain" description="D-isomer specific 2-hydroxyacid dehydrogenase NAD-binding" evidence="5">
    <location>
        <begin position="102"/>
        <end position="258"/>
    </location>
</feature>
<gene>
    <name evidence="6" type="ORF">GC250_08065</name>
</gene>
<evidence type="ECO:0000256" key="3">
    <source>
        <dbReference type="RuleBase" id="RU003719"/>
    </source>
</evidence>
<comment type="similarity">
    <text evidence="3">Belongs to the D-isomer specific 2-hydroxyacid dehydrogenase family.</text>
</comment>
<dbReference type="InterPro" id="IPR036291">
    <property type="entry name" value="NAD(P)-bd_dom_sf"/>
</dbReference>
<reference evidence="6 7" key="1">
    <citation type="submission" date="2019-10" db="EMBL/GenBank/DDBJ databases">
        <title>Sequencing and Assembly of Multiple Reported Metal-Biooxidizing Members of the Extremely Thermoacidophilic Archaeal Family Sulfolobaceae.</title>
        <authorList>
            <person name="Counts J.A."/>
            <person name="Kelly R.M."/>
        </authorList>
    </citation>
    <scope>NUCLEOTIDE SEQUENCE [LARGE SCALE GENOMIC DNA]</scope>
    <source>
        <strain evidence="6 7">DSM 6482</strain>
    </source>
</reference>
<dbReference type="GO" id="GO:0030267">
    <property type="term" value="F:glyoxylate reductase (NADPH) activity"/>
    <property type="evidence" value="ECO:0007669"/>
    <property type="project" value="TreeGrafter"/>
</dbReference>
<dbReference type="PANTHER" id="PTHR10996:SF178">
    <property type="entry name" value="2-HYDROXYACID DEHYDROGENASE YGL185C-RELATED"/>
    <property type="match status" value="1"/>
</dbReference>
<name>A0A6A9QM52_SULME</name>
<proteinExistence type="inferred from homology"/>
<dbReference type="AlphaFoldDB" id="A0A6A9QM52"/>
<accession>A0A6A9QM52</accession>
<dbReference type="GO" id="GO:0005829">
    <property type="term" value="C:cytosol"/>
    <property type="evidence" value="ECO:0007669"/>
    <property type="project" value="TreeGrafter"/>
</dbReference>
<protein>
    <submittedName>
        <fullName evidence="6">3-phosphoglycerate dehydrogenase</fullName>
    </submittedName>
</protein>
<dbReference type="RefSeq" id="WP_156016970.1">
    <property type="nucleotide sequence ID" value="NZ_WGGD01000005.1"/>
</dbReference>
<organism evidence="6 7">
    <name type="scientific">Sulfuracidifex metallicus DSM 6482 = JCM 9184</name>
    <dbReference type="NCBI Taxonomy" id="523847"/>
    <lineage>
        <taxon>Archaea</taxon>
        <taxon>Thermoproteota</taxon>
        <taxon>Thermoprotei</taxon>
        <taxon>Sulfolobales</taxon>
        <taxon>Sulfolobaceae</taxon>
        <taxon>Sulfuracidifex</taxon>
    </lineage>
</organism>
<feature type="domain" description="D-isomer specific 2-hydroxyacid dehydrogenase catalytic" evidence="4">
    <location>
        <begin position="22"/>
        <end position="292"/>
    </location>
</feature>
<sequence>MKVVSTEKLPEKLKTILIIDDPTSKDLEDADVLIGWPSRINLVIEKCKNLKMIQTFSAGVDNLEFKLIPPHVKIFSNAGAYALPVAEHAWGLILAAAKGVNIKERLTAYQIYGRTLLVVGGGGIGTEVARLGRSFKTFNVGISRSFKDITVFDKTDEITKAKEYVREADIIVDTLPLNLKTKGILNYDLLSGVKKNCIIVNVGRGETVDEDGMFKLLSERNDVRFATDVFWKDAEGKENFFTSKLWKLNNFFATFHTAGAYGNNEVMVNAMSIAIDNVKRFITGEETRNEVKISDYIEKS</sequence>
<dbReference type="Proteomes" id="UP000470772">
    <property type="component" value="Unassembled WGS sequence"/>
</dbReference>
<evidence type="ECO:0000259" key="5">
    <source>
        <dbReference type="Pfam" id="PF02826"/>
    </source>
</evidence>
<keyword evidence="2" id="KW-0520">NAD</keyword>
<dbReference type="Pfam" id="PF00389">
    <property type="entry name" value="2-Hacid_dh"/>
    <property type="match status" value="1"/>
</dbReference>
<dbReference type="InterPro" id="IPR006139">
    <property type="entry name" value="D-isomer_2_OHA_DH_cat_dom"/>
</dbReference>